<dbReference type="PRINTS" id="PR00778">
    <property type="entry name" value="HTHARSR"/>
</dbReference>
<evidence type="ECO:0000313" key="3">
    <source>
        <dbReference type="EMBL" id="SFK89150.1"/>
    </source>
</evidence>
<dbReference type="Proteomes" id="UP000198755">
    <property type="component" value="Unassembled WGS sequence"/>
</dbReference>
<dbReference type="GO" id="GO:0003700">
    <property type="term" value="F:DNA-binding transcription factor activity"/>
    <property type="evidence" value="ECO:0007669"/>
    <property type="project" value="InterPro"/>
</dbReference>
<dbReference type="AlphaFoldDB" id="A0A1I4D8L3"/>
<dbReference type="NCBIfam" id="NF033788">
    <property type="entry name" value="HTH_metalloreg"/>
    <property type="match status" value="1"/>
</dbReference>
<dbReference type="InterPro" id="IPR011991">
    <property type="entry name" value="ArsR-like_HTH"/>
</dbReference>
<sequence length="302" mass="32742">MKPAAYKVVSDRFEGKDAVEVLAALAQPLRLELFRLLVRYLPYGLAAGEIARLLAIPQNTLSNHLSILDHAGLIHSRRDGRSIIYAADKELPLRLAAFLTEDCCQASGRTCGPDTKPFPAKREAHMASKTYNVLVLCTGNSARSILAEAILNKEGAGRIKAFSAGSRPKGEPNPHAIALLRDLDYDTSAFHSKSWEEFSRPTAPKMDFVLTVCDSAAGESCPYWPGHPLVAHWGIPDPAAIDGTDAEKRAAFMEAYRRLVARITAFVNLDLEQLDLASLKERLSAIGAMEGATDMALSGKAA</sequence>
<dbReference type="InterPro" id="IPR001845">
    <property type="entry name" value="HTH_ArsR_DNA-bd_dom"/>
</dbReference>
<dbReference type="CDD" id="cd16345">
    <property type="entry name" value="LMWP_ArsC"/>
    <property type="match status" value="1"/>
</dbReference>
<dbReference type="SMART" id="SM00226">
    <property type="entry name" value="LMWPc"/>
    <property type="match status" value="1"/>
</dbReference>
<organism evidence="3 4">
    <name type="scientific">Methylocapsa palsarum</name>
    <dbReference type="NCBI Taxonomy" id="1612308"/>
    <lineage>
        <taxon>Bacteria</taxon>
        <taxon>Pseudomonadati</taxon>
        <taxon>Pseudomonadota</taxon>
        <taxon>Alphaproteobacteria</taxon>
        <taxon>Hyphomicrobiales</taxon>
        <taxon>Beijerinckiaceae</taxon>
        <taxon>Methylocapsa</taxon>
    </lineage>
</organism>
<dbReference type="PROSITE" id="PS50987">
    <property type="entry name" value="HTH_ARSR_2"/>
    <property type="match status" value="1"/>
</dbReference>
<name>A0A1I4D8L3_9HYPH</name>
<dbReference type="Pfam" id="PF01451">
    <property type="entry name" value="LMWPc"/>
    <property type="match status" value="1"/>
</dbReference>
<evidence type="ECO:0000313" key="4">
    <source>
        <dbReference type="Proteomes" id="UP000198755"/>
    </source>
</evidence>
<dbReference type="SUPFAM" id="SSF52788">
    <property type="entry name" value="Phosphotyrosine protein phosphatases I"/>
    <property type="match status" value="1"/>
</dbReference>
<dbReference type="GO" id="GO:0046685">
    <property type="term" value="P:response to arsenic-containing substance"/>
    <property type="evidence" value="ECO:0007669"/>
    <property type="project" value="UniProtKB-KW"/>
</dbReference>
<dbReference type="InterPro" id="IPR023485">
    <property type="entry name" value="Ptyr_pPase"/>
</dbReference>
<dbReference type="InterPro" id="IPR036388">
    <property type="entry name" value="WH-like_DNA-bd_sf"/>
</dbReference>
<evidence type="ECO:0000259" key="2">
    <source>
        <dbReference type="PROSITE" id="PS50987"/>
    </source>
</evidence>
<dbReference type="SUPFAM" id="SSF46785">
    <property type="entry name" value="Winged helix' DNA-binding domain"/>
    <property type="match status" value="1"/>
</dbReference>
<reference evidence="3 4" key="1">
    <citation type="submission" date="2016-10" db="EMBL/GenBank/DDBJ databases">
        <authorList>
            <person name="de Groot N.N."/>
        </authorList>
    </citation>
    <scope>NUCLEOTIDE SEQUENCE [LARGE SCALE GENOMIC DNA]</scope>
    <source>
        <strain evidence="3 4">NE2</strain>
    </source>
</reference>
<dbReference type="CDD" id="cd00090">
    <property type="entry name" value="HTH_ARSR"/>
    <property type="match status" value="1"/>
</dbReference>
<dbReference type="Gene3D" id="1.10.10.10">
    <property type="entry name" value="Winged helix-like DNA-binding domain superfamily/Winged helix DNA-binding domain"/>
    <property type="match status" value="1"/>
</dbReference>
<dbReference type="InterPro" id="IPR036196">
    <property type="entry name" value="Ptyr_pPase_sf"/>
</dbReference>
<dbReference type="SMART" id="SM00418">
    <property type="entry name" value="HTH_ARSR"/>
    <property type="match status" value="1"/>
</dbReference>
<dbReference type="Pfam" id="PF12840">
    <property type="entry name" value="HTH_20"/>
    <property type="match status" value="1"/>
</dbReference>
<dbReference type="PANTHER" id="PTHR43428:SF1">
    <property type="entry name" value="ARSENATE REDUCTASE"/>
    <property type="match status" value="1"/>
</dbReference>
<dbReference type="Gene3D" id="3.40.50.2300">
    <property type="match status" value="1"/>
</dbReference>
<proteinExistence type="predicted"/>
<dbReference type="OrthoDB" id="9793058at2"/>
<keyword evidence="4" id="KW-1185">Reference proteome</keyword>
<keyword evidence="1" id="KW-0059">Arsenical resistance</keyword>
<dbReference type="EMBL" id="FOSN01000042">
    <property type="protein sequence ID" value="SFK89150.1"/>
    <property type="molecule type" value="Genomic_DNA"/>
</dbReference>
<dbReference type="PANTHER" id="PTHR43428">
    <property type="entry name" value="ARSENATE REDUCTASE"/>
    <property type="match status" value="1"/>
</dbReference>
<accession>A0A1I4D8L3</accession>
<evidence type="ECO:0000256" key="1">
    <source>
        <dbReference type="ARBA" id="ARBA00022849"/>
    </source>
</evidence>
<feature type="domain" description="HTH arsR-type" evidence="2">
    <location>
        <begin position="10"/>
        <end position="107"/>
    </location>
</feature>
<dbReference type="STRING" id="1612308.SAMN05444581_1424"/>
<dbReference type="RefSeq" id="WP_091686767.1">
    <property type="nucleotide sequence ID" value="NZ_FOSN01000042.1"/>
</dbReference>
<gene>
    <name evidence="3" type="ORF">SAMN05444581_1424</name>
</gene>
<dbReference type="InterPro" id="IPR036390">
    <property type="entry name" value="WH_DNA-bd_sf"/>
</dbReference>
<protein>
    <submittedName>
        <fullName evidence="3">Arsenate reductase</fullName>
    </submittedName>
</protein>